<dbReference type="GeneID" id="54410028"/>
<keyword evidence="14" id="KW-0460">Magnesium</keyword>
<dbReference type="OrthoDB" id="428734at2759"/>
<evidence type="ECO:0000256" key="21">
    <source>
        <dbReference type="ARBA" id="ARBA00031469"/>
    </source>
</evidence>
<evidence type="ECO:0000256" key="1">
    <source>
        <dbReference type="ARBA" id="ARBA00001663"/>
    </source>
</evidence>
<keyword evidence="17" id="KW-0804">Transcription</keyword>
<evidence type="ECO:0000256" key="14">
    <source>
        <dbReference type="ARBA" id="ARBA00022842"/>
    </source>
</evidence>
<evidence type="ECO:0000256" key="22">
    <source>
        <dbReference type="ARBA" id="ARBA00033317"/>
    </source>
</evidence>
<dbReference type="InterPro" id="IPR001611">
    <property type="entry name" value="Leu-rich_rpt"/>
</dbReference>
<evidence type="ECO:0000256" key="13">
    <source>
        <dbReference type="ARBA" id="ARBA00022839"/>
    </source>
</evidence>
<dbReference type="InterPro" id="IPR050410">
    <property type="entry name" value="CCR4/nocturin_mRNA_transcr"/>
</dbReference>
<dbReference type="FunFam" id="3.60.10.10:FF:000037">
    <property type="entry name" value="Glucose-repressible alcohol dehydrogenase transcriptional effector"/>
    <property type="match status" value="1"/>
</dbReference>
<evidence type="ECO:0000256" key="8">
    <source>
        <dbReference type="ARBA" id="ARBA00022614"/>
    </source>
</evidence>
<evidence type="ECO:0000256" key="15">
    <source>
        <dbReference type="ARBA" id="ARBA00022884"/>
    </source>
</evidence>
<evidence type="ECO:0000256" key="23">
    <source>
        <dbReference type="ARBA" id="ARBA00045495"/>
    </source>
</evidence>
<dbReference type="Gene3D" id="3.60.10.10">
    <property type="entry name" value="Endonuclease/exonuclease/phosphatase"/>
    <property type="match status" value="1"/>
</dbReference>
<dbReference type="GO" id="GO:0003723">
    <property type="term" value="F:RNA binding"/>
    <property type="evidence" value="ECO:0007669"/>
    <property type="project" value="UniProtKB-KW"/>
</dbReference>
<dbReference type="PANTHER" id="PTHR12121:SF100">
    <property type="entry name" value="POLY(A)-SPECIFIC RIBONUCLEASE"/>
    <property type="match status" value="1"/>
</dbReference>
<proteinExistence type="inferred from homology"/>
<dbReference type="GO" id="GO:0046872">
    <property type="term" value="F:metal ion binding"/>
    <property type="evidence" value="ECO:0007669"/>
    <property type="project" value="UniProtKB-KW"/>
</dbReference>
<feature type="region of interest" description="Disordered" evidence="24">
    <location>
        <begin position="28"/>
        <end position="78"/>
    </location>
</feature>
<keyword evidence="10" id="KW-0479">Metal-binding</keyword>
<comment type="function">
    <text evidence="23">Acts as a catalytic component of the CCR4-NOT core complex, which in the nucleus seems to be a general transcription factor, and in the cytoplasm the major mRNA deadenylase involved in mRNA turnover. Ccr4 has 3'-5' RNase activity with a strong preference for polyadenylated substrates and also low exonuclease activity towards single-stranded DNA.</text>
</comment>
<dbReference type="Proteomes" id="UP000799771">
    <property type="component" value="Unassembled WGS sequence"/>
</dbReference>
<name>A0A6A6ADK7_9PLEO</name>
<dbReference type="InterPro" id="IPR003591">
    <property type="entry name" value="Leu-rich_rpt_typical-subtyp"/>
</dbReference>
<dbReference type="AlphaFoldDB" id="A0A6A6ADK7"/>
<evidence type="ECO:0000256" key="24">
    <source>
        <dbReference type="SAM" id="MobiDB-lite"/>
    </source>
</evidence>
<accession>A0A6A6ADK7</accession>
<dbReference type="InterPro" id="IPR032675">
    <property type="entry name" value="LRR_dom_sf"/>
</dbReference>
<evidence type="ECO:0000256" key="11">
    <source>
        <dbReference type="ARBA" id="ARBA00022737"/>
    </source>
</evidence>
<organism evidence="26 27">
    <name type="scientific">Dothidotthia symphoricarpi CBS 119687</name>
    <dbReference type="NCBI Taxonomy" id="1392245"/>
    <lineage>
        <taxon>Eukaryota</taxon>
        <taxon>Fungi</taxon>
        <taxon>Dikarya</taxon>
        <taxon>Ascomycota</taxon>
        <taxon>Pezizomycotina</taxon>
        <taxon>Dothideomycetes</taxon>
        <taxon>Pleosporomycetidae</taxon>
        <taxon>Pleosporales</taxon>
        <taxon>Dothidotthiaceae</taxon>
        <taxon>Dothidotthia</taxon>
    </lineage>
</organism>
<comment type="cofactor">
    <cofactor evidence="2">
        <name>Mg(2+)</name>
        <dbReference type="ChEBI" id="CHEBI:18420"/>
    </cofactor>
</comment>
<evidence type="ECO:0000256" key="12">
    <source>
        <dbReference type="ARBA" id="ARBA00022801"/>
    </source>
</evidence>
<dbReference type="CDD" id="cd09097">
    <property type="entry name" value="Deadenylase_CCR4"/>
    <property type="match status" value="1"/>
</dbReference>
<feature type="region of interest" description="Disordered" evidence="24">
    <location>
        <begin position="96"/>
        <end position="128"/>
    </location>
</feature>
<evidence type="ECO:0000313" key="26">
    <source>
        <dbReference type="EMBL" id="KAF2129972.1"/>
    </source>
</evidence>
<evidence type="ECO:0000256" key="20">
    <source>
        <dbReference type="ARBA" id="ARBA00030493"/>
    </source>
</evidence>
<dbReference type="GO" id="GO:0004535">
    <property type="term" value="F:poly(A)-specific ribonuclease activity"/>
    <property type="evidence" value="ECO:0007669"/>
    <property type="project" value="UniProtKB-EC"/>
</dbReference>
<feature type="region of interest" description="Disordered" evidence="24">
    <location>
        <begin position="588"/>
        <end position="609"/>
    </location>
</feature>
<dbReference type="InterPro" id="IPR036691">
    <property type="entry name" value="Endo/exonu/phosph_ase_sf"/>
</dbReference>
<dbReference type="EC" id="3.1.13.4" evidence="6"/>
<feature type="compositionally biased region" description="Low complexity" evidence="24">
    <location>
        <begin position="48"/>
        <end position="60"/>
    </location>
</feature>
<feature type="compositionally biased region" description="Basic and acidic residues" evidence="24">
    <location>
        <begin position="207"/>
        <end position="222"/>
    </location>
</feature>
<dbReference type="GO" id="GO:0005737">
    <property type="term" value="C:cytoplasm"/>
    <property type="evidence" value="ECO:0007669"/>
    <property type="project" value="UniProtKB-SubCell"/>
</dbReference>
<dbReference type="InterPro" id="IPR005135">
    <property type="entry name" value="Endo/exonuclease/phosphatase"/>
</dbReference>
<dbReference type="Pfam" id="PF03372">
    <property type="entry name" value="Exo_endo_phos"/>
    <property type="match status" value="1"/>
</dbReference>
<keyword evidence="12" id="KW-0378">Hydrolase</keyword>
<dbReference type="GO" id="GO:0005634">
    <property type="term" value="C:nucleus"/>
    <property type="evidence" value="ECO:0007669"/>
    <property type="project" value="UniProtKB-SubCell"/>
</dbReference>
<dbReference type="EMBL" id="ML977505">
    <property type="protein sequence ID" value="KAF2129972.1"/>
    <property type="molecule type" value="Genomic_DNA"/>
</dbReference>
<keyword evidence="16" id="KW-0805">Transcription regulation</keyword>
<evidence type="ECO:0000256" key="9">
    <source>
        <dbReference type="ARBA" id="ARBA00022722"/>
    </source>
</evidence>
<evidence type="ECO:0000256" key="16">
    <source>
        <dbReference type="ARBA" id="ARBA00023015"/>
    </source>
</evidence>
<dbReference type="SMART" id="SM00369">
    <property type="entry name" value="LRR_TYP"/>
    <property type="match status" value="2"/>
</dbReference>
<feature type="compositionally biased region" description="Polar residues" evidence="24">
    <location>
        <begin position="193"/>
        <end position="206"/>
    </location>
</feature>
<sequence>MADYSVYQRGAGQTFYPQHAQNIRNLPNRVRSPTNSARIPFPNPDTPSPSRSPGRQSPQQFGMFNQGHGHQGHNVMMNGRAGHQGYALQMNLGKPFQHNQNHQHHGHTHPQHQEHAGGAHNGQYNHQHNISSGAMANAQPHFAQSLLQNGTPGSVHSGLSKPPNEHWAEQLRQAQTAREMTQSHSHARIHPSVSKSIVAGTTNGMQKESDKEERNRPAAQRVEDAKENHIWTILDFGGQNLKVITPALFNYTFLTKLYVNCNKLSYIPQNIGQLRNLTHLDLSLNNLQYLPPEIGMLVNLKQLLVFDNNLDNLPYELGSLYQLEMLGIEGNPIPDDLKQIIMEQGTTELIKHFRETAQGPEAPPERDWIVLDEIQDPTQETVTALSYNILCDKYCTQSQYGYTPSQALAWENRRENILGELRERNADIVCLQEIDQDSFNEYFREGLAHNDYKGVFWPKSRARTMAEREANRVDGCAIFFKNSKYILLDKQLIDFANTAINRPDMKGEHDIFNRVMPRDDIGVVAFLENRATGTRFIVGNVHVFWNPAFTDVKIVQVAILMEGIAKFANKWAKMPACNDKVVFRFTNGDSEEGRELDPTQEPGPSKEYTDGSQIPLLLCGDFNSMPNDGLCDLISQGTLSNTHKDLGGRKYGNFTRDGISHPFSLKSSYSAINELAFTNYTPGFVGVLDYIWYSTNTLQVVGLLGDIDKDYLRRVPGFPNYHFPSDHVALYAQYIVKGRKEKKVQEVDFGPSRDRDRDRRS</sequence>
<keyword evidence="8" id="KW-0433">Leucine-rich repeat</keyword>
<keyword evidence="27" id="KW-1185">Reference proteome</keyword>
<evidence type="ECO:0000256" key="6">
    <source>
        <dbReference type="ARBA" id="ARBA00012161"/>
    </source>
</evidence>
<evidence type="ECO:0000256" key="7">
    <source>
        <dbReference type="ARBA" id="ARBA00022490"/>
    </source>
</evidence>
<dbReference type="PROSITE" id="PS51450">
    <property type="entry name" value="LRR"/>
    <property type="match status" value="1"/>
</dbReference>
<evidence type="ECO:0000313" key="27">
    <source>
        <dbReference type="Proteomes" id="UP000799771"/>
    </source>
</evidence>
<evidence type="ECO:0000256" key="5">
    <source>
        <dbReference type="ARBA" id="ARBA00010774"/>
    </source>
</evidence>
<evidence type="ECO:0000256" key="2">
    <source>
        <dbReference type="ARBA" id="ARBA00001946"/>
    </source>
</evidence>
<keyword evidence="18" id="KW-0539">Nucleus</keyword>
<keyword evidence="13" id="KW-0269">Exonuclease</keyword>
<dbReference type="PANTHER" id="PTHR12121">
    <property type="entry name" value="CARBON CATABOLITE REPRESSOR PROTEIN 4"/>
    <property type="match status" value="1"/>
</dbReference>
<comment type="catalytic activity">
    <reaction evidence="1">
        <text>Exonucleolytic cleavage of poly(A) to 5'-AMP.</text>
        <dbReference type="EC" id="3.1.13.4"/>
    </reaction>
</comment>
<feature type="compositionally biased region" description="Polar residues" evidence="24">
    <location>
        <begin position="28"/>
        <end position="37"/>
    </location>
</feature>
<dbReference type="FunFam" id="3.80.10.10:FF:000447">
    <property type="entry name" value="Glucose-repressible alcohol dehydrogenase transcriptional effector"/>
    <property type="match status" value="1"/>
</dbReference>
<dbReference type="SUPFAM" id="SSF56219">
    <property type="entry name" value="DNase I-like"/>
    <property type="match status" value="1"/>
</dbReference>
<evidence type="ECO:0000256" key="17">
    <source>
        <dbReference type="ARBA" id="ARBA00023163"/>
    </source>
</evidence>
<keyword evidence="11" id="KW-0677">Repeat</keyword>
<evidence type="ECO:0000256" key="10">
    <source>
        <dbReference type="ARBA" id="ARBA00022723"/>
    </source>
</evidence>
<gene>
    <name evidence="26" type="ORF">P153DRAFT_375578</name>
</gene>
<comment type="subcellular location">
    <subcellularLocation>
        <location evidence="4">Cytoplasm</location>
    </subcellularLocation>
    <subcellularLocation>
        <location evidence="3">Nucleus</location>
    </subcellularLocation>
</comment>
<dbReference type="Gene3D" id="3.80.10.10">
    <property type="entry name" value="Ribonuclease Inhibitor"/>
    <property type="match status" value="1"/>
</dbReference>
<feature type="compositionally biased region" description="Basic residues" evidence="24">
    <location>
        <begin position="101"/>
        <end position="110"/>
    </location>
</feature>
<keyword evidence="9" id="KW-0540">Nuclease</keyword>
<evidence type="ECO:0000256" key="18">
    <source>
        <dbReference type="ARBA" id="ARBA00023242"/>
    </source>
</evidence>
<comment type="similarity">
    <text evidence="5">Belongs to the CCR4/nocturin family.</text>
</comment>
<feature type="compositionally biased region" description="Polar residues" evidence="24">
    <location>
        <begin position="172"/>
        <end position="184"/>
    </location>
</feature>
<evidence type="ECO:0000256" key="3">
    <source>
        <dbReference type="ARBA" id="ARBA00004123"/>
    </source>
</evidence>
<evidence type="ECO:0000256" key="4">
    <source>
        <dbReference type="ARBA" id="ARBA00004496"/>
    </source>
</evidence>
<evidence type="ECO:0000256" key="19">
    <source>
        <dbReference type="ARBA" id="ARBA00023475"/>
    </source>
</evidence>
<dbReference type="SUPFAM" id="SSF52058">
    <property type="entry name" value="L domain-like"/>
    <property type="match status" value="1"/>
</dbReference>
<keyword evidence="15" id="KW-0694">RNA-binding</keyword>
<protein>
    <recommendedName>
        <fullName evidence="19">CCR4-Not complex 3'-5'-exoribonuclease subunit Ccr4</fullName>
        <ecNumber evidence="6">3.1.13.4</ecNumber>
    </recommendedName>
    <alternativeName>
        <fullName evidence="20">Carbon catabolite repressor protein 4</fullName>
    </alternativeName>
    <alternativeName>
        <fullName evidence="21">Cytoplasmic deadenylase</fullName>
    </alternativeName>
    <alternativeName>
        <fullName evidence="22">Glucose-repressible alcohol dehydrogenase transcriptional effector</fullName>
    </alternativeName>
</protein>
<keyword evidence="7" id="KW-0963">Cytoplasm</keyword>
<dbReference type="RefSeq" id="XP_033524359.1">
    <property type="nucleotide sequence ID" value="XM_033669596.1"/>
</dbReference>
<feature type="domain" description="Endonuclease/exonuclease/phosphatase" evidence="25">
    <location>
        <begin position="385"/>
        <end position="727"/>
    </location>
</feature>
<feature type="region of interest" description="Disordered" evidence="24">
    <location>
        <begin position="146"/>
        <end position="222"/>
    </location>
</feature>
<evidence type="ECO:0000259" key="25">
    <source>
        <dbReference type="Pfam" id="PF03372"/>
    </source>
</evidence>
<reference evidence="26" key="1">
    <citation type="journal article" date="2020" name="Stud. Mycol.">
        <title>101 Dothideomycetes genomes: a test case for predicting lifestyles and emergence of pathogens.</title>
        <authorList>
            <person name="Haridas S."/>
            <person name="Albert R."/>
            <person name="Binder M."/>
            <person name="Bloem J."/>
            <person name="Labutti K."/>
            <person name="Salamov A."/>
            <person name="Andreopoulos B."/>
            <person name="Baker S."/>
            <person name="Barry K."/>
            <person name="Bills G."/>
            <person name="Bluhm B."/>
            <person name="Cannon C."/>
            <person name="Castanera R."/>
            <person name="Culley D."/>
            <person name="Daum C."/>
            <person name="Ezra D."/>
            <person name="Gonzalez J."/>
            <person name="Henrissat B."/>
            <person name="Kuo A."/>
            <person name="Liang C."/>
            <person name="Lipzen A."/>
            <person name="Lutzoni F."/>
            <person name="Magnuson J."/>
            <person name="Mondo S."/>
            <person name="Nolan M."/>
            <person name="Ohm R."/>
            <person name="Pangilinan J."/>
            <person name="Park H.-J."/>
            <person name="Ramirez L."/>
            <person name="Alfaro M."/>
            <person name="Sun H."/>
            <person name="Tritt A."/>
            <person name="Yoshinaga Y."/>
            <person name="Zwiers L.-H."/>
            <person name="Turgeon B."/>
            <person name="Goodwin S."/>
            <person name="Spatafora J."/>
            <person name="Crous P."/>
            <person name="Grigoriev I."/>
        </authorList>
    </citation>
    <scope>NUCLEOTIDE SEQUENCE</scope>
    <source>
        <strain evidence="26">CBS 119687</strain>
    </source>
</reference>